<dbReference type="EMBL" id="NWUF01000021">
    <property type="protein sequence ID" value="PCE40948.1"/>
    <property type="molecule type" value="Genomic_DNA"/>
</dbReference>
<accession>A0A2A4FU25</accession>
<comment type="caution">
    <text evidence="1">The sequence shown here is derived from an EMBL/GenBank/DDBJ whole genome shotgun (WGS) entry which is preliminary data.</text>
</comment>
<sequence length="95" mass="10534">MPEKQSLYWDSCMFYEVLGNEQVEQTKKAAVDEILTANKAAENLIVTSVITHLEVLPSKLSEKGADDEEDYLALFDAEHFLGCSDILGIYADGGF</sequence>
<proteinExistence type="predicted"/>
<name>A0A2A4FU25_9SPHN</name>
<evidence type="ECO:0000313" key="1">
    <source>
        <dbReference type="EMBL" id="PCE40948.1"/>
    </source>
</evidence>
<gene>
    <name evidence="1" type="ORF">COO09_18135</name>
</gene>
<dbReference type="AlphaFoldDB" id="A0A2A4FU25"/>
<reference evidence="1 2" key="1">
    <citation type="submission" date="2017-09" db="EMBL/GenBank/DDBJ databases">
        <title>The Catabolism of 3,6-Dichlorosalicylic acid is Initiated by the Cytochrome P450 Monooxygenase DsmABC in Rhizorhabdus dicambivorans Ndbn-20.</title>
        <authorList>
            <person name="Na L."/>
        </authorList>
    </citation>
    <scope>NUCLEOTIDE SEQUENCE [LARGE SCALE GENOMIC DNA]</scope>
    <source>
        <strain evidence="1 2">Ndbn-20m</strain>
    </source>
</reference>
<dbReference type="Proteomes" id="UP000218934">
    <property type="component" value="Unassembled WGS sequence"/>
</dbReference>
<evidence type="ECO:0000313" key="2">
    <source>
        <dbReference type="Proteomes" id="UP000218934"/>
    </source>
</evidence>
<keyword evidence="2" id="KW-1185">Reference proteome</keyword>
<dbReference type="KEGG" id="rdi:CMV14_07655"/>
<protein>
    <recommendedName>
        <fullName evidence="3">PIN domain-containing protein</fullName>
    </recommendedName>
</protein>
<evidence type="ECO:0008006" key="3">
    <source>
        <dbReference type="Google" id="ProtNLM"/>
    </source>
</evidence>
<organism evidence="1 2">
    <name type="scientific">Rhizorhabdus dicambivorans</name>
    <dbReference type="NCBI Taxonomy" id="1850238"/>
    <lineage>
        <taxon>Bacteria</taxon>
        <taxon>Pseudomonadati</taxon>
        <taxon>Pseudomonadota</taxon>
        <taxon>Alphaproteobacteria</taxon>
        <taxon>Sphingomonadales</taxon>
        <taxon>Sphingomonadaceae</taxon>
        <taxon>Rhizorhabdus</taxon>
    </lineage>
</organism>